<dbReference type="VEuPathDB" id="TriTrypDB:Lsey_0230_0010"/>
<protein>
    <submittedName>
        <fullName evidence="1">Uncharacterized protein</fullName>
    </submittedName>
</protein>
<name>A0A0N1I188_LEPSE</name>
<sequence length="372" mass="39303">MTLDALNRASHLSSDTRIQDILCDLAQLLSFLDSHAAVTGGAAQTASGDCTATLPQRVTQLRMLANLVGALLCLLRRSVADAVPYVEAVLVTFAQIPPSSLLLRERQEERVPGNGRRPAVPDPSFRVAVGEAPVVMNVPDQKHAGVGERLLHDAADLLAATTAAEVGSEGLLGSGNVGADGVGTCEDARTATDTTASANVDRSVEGLAESKLIPRGGWPCFALEGGLSMSSCSDESTAFLATADIADLCRRDVAFTRYVLNCVVAIGIAMEGVHPVVARGAYMLANARAAEVLSEPNLLLTACLAASPAAPCLCEMLFNEAGRGDKTRDITFFPLHFFEGLRPVQLRLREACGEAGFWRQLPPNHVVPLFKC</sequence>
<comment type="caution">
    <text evidence="1">The sequence shown here is derived from an EMBL/GenBank/DDBJ whole genome shotgun (WGS) entry which is preliminary data.</text>
</comment>
<dbReference type="OrthoDB" id="446113at2759"/>
<organism evidence="1 2">
    <name type="scientific">Leptomonas seymouri</name>
    <dbReference type="NCBI Taxonomy" id="5684"/>
    <lineage>
        <taxon>Eukaryota</taxon>
        <taxon>Discoba</taxon>
        <taxon>Euglenozoa</taxon>
        <taxon>Kinetoplastea</taxon>
        <taxon>Metakinetoplastina</taxon>
        <taxon>Trypanosomatida</taxon>
        <taxon>Trypanosomatidae</taxon>
        <taxon>Leishmaniinae</taxon>
        <taxon>Leptomonas</taxon>
    </lineage>
</organism>
<reference evidence="1 2" key="1">
    <citation type="journal article" date="2015" name="PLoS Pathog.">
        <title>Leptomonas seymouri: Adaptations to the Dixenous Life Cycle Analyzed by Genome Sequencing, Transcriptome Profiling and Co-infection with Leishmania donovani.</title>
        <authorList>
            <person name="Kraeva N."/>
            <person name="Butenko A."/>
            <person name="Hlavacova J."/>
            <person name="Kostygov A."/>
            <person name="Myskova J."/>
            <person name="Grybchuk D."/>
            <person name="Lestinova T."/>
            <person name="Votypka J."/>
            <person name="Volf P."/>
            <person name="Opperdoes F."/>
            <person name="Flegontov P."/>
            <person name="Lukes J."/>
            <person name="Yurchenko V."/>
        </authorList>
    </citation>
    <scope>NUCLEOTIDE SEQUENCE [LARGE SCALE GENOMIC DNA]</scope>
    <source>
        <strain evidence="1 2">ATCC 30220</strain>
    </source>
</reference>
<dbReference type="Proteomes" id="UP000038009">
    <property type="component" value="Unassembled WGS sequence"/>
</dbReference>
<evidence type="ECO:0000313" key="2">
    <source>
        <dbReference type="Proteomes" id="UP000038009"/>
    </source>
</evidence>
<keyword evidence="2" id="KW-1185">Reference proteome</keyword>
<evidence type="ECO:0000313" key="1">
    <source>
        <dbReference type="EMBL" id="KPI84805.1"/>
    </source>
</evidence>
<gene>
    <name evidence="1" type="ORF">ABL78_6133</name>
</gene>
<dbReference type="AlphaFoldDB" id="A0A0N1I188"/>
<proteinExistence type="predicted"/>
<accession>A0A0N1I188</accession>
<dbReference type="EMBL" id="LJSK01000230">
    <property type="protein sequence ID" value="KPI84805.1"/>
    <property type="molecule type" value="Genomic_DNA"/>
</dbReference>